<evidence type="ECO:0000256" key="1">
    <source>
        <dbReference type="SAM" id="Phobius"/>
    </source>
</evidence>
<organism evidence="3 4">
    <name type="scientific">Helobdella robusta</name>
    <name type="common">Californian leech</name>
    <dbReference type="NCBI Taxonomy" id="6412"/>
    <lineage>
        <taxon>Eukaryota</taxon>
        <taxon>Metazoa</taxon>
        <taxon>Spiralia</taxon>
        <taxon>Lophotrochozoa</taxon>
        <taxon>Annelida</taxon>
        <taxon>Clitellata</taxon>
        <taxon>Hirudinea</taxon>
        <taxon>Rhynchobdellida</taxon>
        <taxon>Glossiphoniidae</taxon>
        <taxon>Helobdella</taxon>
    </lineage>
</organism>
<evidence type="ECO:0000313" key="3">
    <source>
        <dbReference type="EnsemblMetazoa" id="HelroP193296"/>
    </source>
</evidence>
<reference evidence="4" key="1">
    <citation type="submission" date="2012-12" db="EMBL/GenBank/DDBJ databases">
        <authorList>
            <person name="Hellsten U."/>
            <person name="Grimwood J."/>
            <person name="Chapman J.A."/>
            <person name="Shapiro H."/>
            <person name="Aerts A."/>
            <person name="Otillar R.P."/>
            <person name="Terry A.Y."/>
            <person name="Boore J.L."/>
            <person name="Simakov O."/>
            <person name="Marletaz F."/>
            <person name="Cho S.-J."/>
            <person name="Edsinger-Gonzales E."/>
            <person name="Havlak P."/>
            <person name="Kuo D.-H."/>
            <person name="Larsson T."/>
            <person name="Lv J."/>
            <person name="Arendt D."/>
            <person name="Savage R."/>
            <person name="Osoegawa K."/>
            <person name="de Jong P."/>
            <person name="Lindberg D.R."/>
            <person name="Seaver E.C."/>
            <person name="Weisblat D.A."/>
            <person name="Putnam N.H."/>
            <person name="Grigoriev I.V."/>
            <person name="Rokhsar D.S."/>
        </authorList>
    </citation>
    <scope>NUCLEOTIDE SEQUENCE</scope>
</reference>
<keyword evidence="4" id="KW-1185">Reference proteome</keyword>
<dbReference type="Proteomes" id="UP000015101">
    <property type="component" value="Unassembled WGS sequence"/>
</dbReference>
<evidence type="ECO:0000313" key="2">
    <source>
        <dbReference type="EMBL" id="ESN97192.1"/>
    </source>
</evidence>
<dbReference type="InParanoid" id="T1FUU6"/>
<accession>T1FUU6</accession>
<keyword evidence="1" id="KW-0472">Membrane</keyword>
<dbReference type="EnsemblMetazoa" id="HelroT193296">
    <property type="protein sequence ID" value="HelroP193296"/>
    <property type="gene ID" value="HelroG193296"/>
</dbReference>
<dbReference type="AlphaFoldDB" id="T1FUU6"/>
<reference evidence="2 4" key="2">
    <citation type="journal article" date="2013" name="Nature">
        <title>Insights into bilaterian evolution from three spiralian genomes.</title>
        <authorList>
            <person name="Simakov O."/>
            <person name="Marletaz F."/>
            <person name="Cho S.J."/>
            <person name="Edsinger-Gonzales E."/>
            <person name="Havlak P."/>
            <person name="Hellsten U."/>
            <person name="Kuo D.H."/>
            <person name="Larsson T."/>
            <person name="Lv J."/>
            <person name="Arendt D."/>
            <person name="Savage R."/>
            <person name="Osoegawa K."/>
            <person name="de Jong P."/>
            <person name="Grimwood J."/>
            <person name="Chapman J.A."/>
            <person name="Shapiro H."/>
            <person name="Aerts A."/>
            <person name="Otillar R.P."/>
            <person name="Terry A.Y."/>
            <person name="Boore J.L."/>
            <person name="Grigoriev I.V."/>
            <person name="Lindberg D.R."/>
            <person name="Seaver E.C."/>
            <person name="Weisblat D.A."/>
            <person name="Putnam N.H."/>
            <person name="Rokhsar D.S."/>
        </authorList>
    </citation>
    <scope>NUCLEOTIDE SEQUENCE</scope>
</reference>
<protein>
    <submittedName>
        <fullName evidence="2 3">Uncharacterized protein</fullName>
    </submittedName>
</protein>
<dbReference type="GeneID" id="20212592"/>
<dbReference type="EMBL" id="KB097417">
    <property type="protein sequence ID" value="ESN97192.1"/>
    <property type="molecule type" value="Genomic_DNA"/>
</dbReference>
<feature type="transmembrane region" description="Helical" evidence="1">
    <location>
        <begin position="20"/>
        <end position="47"/>
    </location>
</feature>
<keyword evidence="1" id="KW-1133">Transmembrane helix</keyword>
<proteinExistence type="predicted"/>
<dbReference type="KEGG" id="hro:HELRODRAFT_193296"/>
<evidence type="ECO:0000313" key="4">
    <source>
        <dbReference type="Proteomes" id="UP000015101"/>
    </source>
</evidence>
<dbReference type="CTD" id="20212592"/>
<dbReference type="HOGENOM" id="CLU_1220854_0_0_1"/>
<reference evidence="3" key="3">
    <citation type="submission" date="2015-06" db="UniProtKB">
        <authorList>
            <consortium name="EnsemblMetazoa"/>
        </authorList>
    </citation>
    <scope>IDENTIFICATION</scope>
</reference>
<name>T1FUU6_HELRO</name>
<sequence length="227" mass="24078">MQANRSRSRRRARRVVTKVVAVGTNNTIWVVVVSTLCAAVLTAAVVASTVAVSLKNNIATPTTSNTTTAPVAETTSTATGTTATTSTSAAVTMTMLTTSTAVSTTTSCIIDATSLYAFSSSTQSTLLNREYSVATDTNPKITFTNTTFNATLIKFSIGMGNVQFYTATAHPGEQFKQGSPVDNQYTPESVEFSGTNITFNSIDFQLTPKVSGRNINIATLFIQVYFS</sequence>
<gene>
    <name evidence="3" type="primary">20212592</name>
    <name evidence="2" type="ORF">HELRODRAFT_193296</name>
</gene>
<dbReference type="RefSeq" id="XP_009024687.1">
    <property type="nucleotide sequence ID" value="XM_009026439.1"/>
</dbReference>
<keyword evidence="1" id="KW-0812">Transmembrane</keyword>
<dbReference type="EMBL" id="AMQM01006376">
    <property type="status" value="NOT_ANNOTATED_CDS"/>
    <property type="molecule type" value="Genomic_DNA"/>
</dbReference>